<dbReference type="InterPro" id="IPR038063">
    <property type="entry name" value="Transpep_catalytic_dom"/>
</dbReference>
<keyword evidence="4 7" id="KW-0133">Cell shape</keyword>
<keyword evidence="5 7" id="KW-0573">Peptidoglycan synthesis</keyword>
<dbReference type="Proteomes" id="UP000182944">
    <property type="component" value="Unassembled WGS sequence"/>
</dbReference>
<dbReference type="InterPro" id="IPR005490">
    <property type="entry name" value="LD_TPept_cat_dom"/>
</dbReference>
<feature type="active site" description="Nucleophile" evidence="7">
    <location>
        <position position="145"/>
    </location>
</feature>
<keyword evidence="6 7" id="KW-0961">Cell wall biogenesis/degradation</keyword>
<evidence type="ECO:0000256" key="4">
    <source>
        <dbReference type="ARBA" id="ARBA00022960"/>
    </source>
</evidence>
<dbReference type="GO" id="GO:0071555">
    <property type="term" value="P:cell wall organization"/>
    <property type="evidence" value="ECO:0007669"/>
    <property type="project" value="UniProtKB-UniRule"/>
</dbReference>
<keyword evidence="8" id="KW-0732">Signal</keyword>
<evidence type="ECO:0000313" key="11">
    <source>
        <dbReference type="Proteomes" id="UP000182944"/>
    </source>
</evidence>
<dbReference type="CDD" id="cd16913">
    <property type="entry name" value="YkuD_like"/>
    <property type="match status" value="1"/>
</dbReference>
<dbReference type="GO" id="GO:0004180">
    <property type="term" value="F:carboxypeptidase activity"/>
    <property type="evidence" value="ECO:0007669"/>
    <property type="project" value="UniProtKB-ARBA"/>
</dbReference>
<name>A0A1H3B0A3_9RHOB</name>
<dbReference type="PROSITE" id="PS51257">
    <property type="entry name" value="PROKAR_LIPOPROTEIN"/>
    <property type="match status" value="1"/>
</dbReference>
<dbReference type="Gene3D" id="2.40.440.10">
    <property type="entry name" value="L,D-transpeptidase catalytic domain-like"/>
    <property type="match status" value="1"/>
</dbReference>
<comment type="similarity">
    <text evidence="2">Belongs to the YkuD family.</text>
</comment>
<comment type="pathway">
    <text evidence="1 7">Cell wall biogenesis; peptidoglycan biosynthesis.</text>
</comment>
<accession>A0A1H3B0A3</accession>
<evidence type="ECO:0000256" key="6">
    <source>
        <dbReference type="ARBA" id="ARBA00023316"/>
    </source>
</evidence>
<evidence type="ECO:0000256" key="7">
    <source>
        <dbReference type="PROSITE-ProRule" id="PRU01373"/>
    </source>
</evidence>
<evidence type="ECO:0000256" key="1">
    <source>
        <dbReference type="ARBA" id="ARBA00004752"/>
    </source>
</evidence>
<feature type="domain" description="L,D-TPase catalytic" evidence="9">
    <location>
        <begin position="37"/>
        <end position="169"/>
    </location>
</feature>
<evidence type="ECO:0000256" key="3">
    <source>
        <dbReference type="ARBA" id="ARBA00022679"/>
    </source>
</evidence>
<sequence>MIPLIRNILALVALVVLTACAAKPTSKFKTYNGPPVTQIVVEKGDRQMFLLSGRKVLKAYDIGLGFQPIGHKQFEGDGRTPEGIYYINRQNPNSQYHLSLGISYPDPEDKARAMMLGQQPGGDIMIHGRGAYGAAQKARDWTAGCIAVSDKEIEDIFSMVRPGTPVVIYP</sequence>
<gene>
    <name evidence="10" type="ORF">SAMN05444276_10519</name>
</gene>
<evidence type="ECO:0000259" key="9">
    <source>
        <dbReference type="PROSITE" id="PS52029"/>
    </source>
</evidence>
<feature type="signal peptide" evidence="8">
    <location>
        <begin position="1"/>
        <end position="21"/>
    </location>
</feature>
<dbReference type="RefSeq" id="WP_081969239.1">
    <property type="nucleotide sequence ID" value="NZ_FNNA01000005.1"/>
</dbReference>
<feature type="active site" description="Proton donor/acceptor" evidence="7">
    <location>
        <position position="127"/>
    </location>
</feature>
<dbReference type="STRING" id="1545044.SAMN05444276_10519"/>
<feature type="chain" id="PRO_5010377577" evidence="8">
    <location>
        <begin position="22"/>
        <end position="170"/>
    </location>
</feature>
<dbReference type="AlphaFoldDB" id="A0A1H3B0A3"/>
<evidence type="ECO:0000313" key="10">
    <source>
        <dbReference type="EMBL" id="SDX34834.1"/>
    </source>
</evidence>
<organism evidence="10 11">
    <name type="scientific">Paracoccus sanguinis</name>
    <dbReference type="NCBI Taxonomy" id="1545044"/>
    <lineage>
        <taxon>Bacteria</taxon>
        <taxon>Pseudomonadati</taxon>
        <taxon>Pseudomonadota</taxon>
        <taxon>Alphaproteobacteria</taxon>
        <taxon>Rhodobacterales</taxon>
        <taxon>Paracoccaceae</taxon>
        <taxon>Paracoccus</taxon>
    </lineage>
</organism>
<dbReference type="PANTHER" id="PTHR36699:SF1">
    <property type="entry name" value="L,D-TRANSPEPTIDASE YAFK-RELATED"/>
    <property type="match status" value="1"/>
</dbReference>
<dbReference type="PANTHER" id="PTHR36699">
    <property type="entry name" value="LD-TRANSPEPTIDASE"/>
    <property type="match status" value="1"/>
</dbReference>
<evidence type="ECO:0000256" key="8">
    <source>
        <dbReference type="SAM" id="SignalP"/>
    </source>
</evidence>
<dbReference type="Pfam" id="PF03734">
    <property type="entry name" value="YkuD"/>
    <property type="match status" value="1"/>
</dbReference>
<dbReference type="EMBL" id="FNNA01000005">
    <property type="protein sequence ID" value="SDX34834.1"/>
    <property type="molecule type" value="Genomic_DNA"/>
</dbReference>
<reference evidence="11" key="1">
    <citation type="submission" date="2016-10" db="EMBL/GenBank/DDBJ databases">
        <authorList>
            <person name="Varghese N."/>
            <person name="Submissions S."/>
        </authorList>
    </citation>
    <scope>NUCLEOTIDE SEQUENCE [LARGE SCALE GENOMIC DNA]</scope>
    <source>
        <strain evidence="11">DSM 29303</strain>
    </source>
</reference>
<evidence type="ECO:0000256" key="5">
    <source>
        <dbReference type="ARBA" id="ARBA00022984"/>
    </source>
</evidence>
<dbReference type="GO" id="GO:0016740">
    <property type="term" value="F:transferase activity"/>
    <property type="evidence" value="ECO:0007669"/>
    <property type="project" value="UniProtKB-KW"/>
</dbReference>
<dbReference type="UniPathway" id="UPA00219"/>
<dbReference type="GO" id="GO:0009252">
    <property type="term" value="P:peptidoglycan biosynthetic process"/>
    <property type="evidence" value="ECO:0007669"/>
    <property type="project" value="UniProtKB-UniPathway"/>
</dbReference>
<keyword evidence="3" id="KW-0808">Transferase</keyword>
<dbReference type="GO" id="GO:0008360">
    <property type="term" value="P:regulation of cell shape"/>
    <property type="evidence" value="ECO:0007669"/>
    <property type="project" value="UniProtKB-UniRule"/>
</dbReference>
<keyword evidence="11" id="KW-1185">Reference proteome</keyword>
<dbReference type="SUPFAM" id="SSF141523">
    <property type="entry name" value="L,D-transpeptidase catalytic domain-like"/>
    <property type="match status" value="1"/>
</dbReference>
<dbReference type="PROSITE" id="PS52029">
    <property type="entry name" value="LD_TPASE"/>
    <property type="match status" value="1"/>
</dbReference>
<protein>
    <submittedName>
        <fullName evidence="10">L,D-transpeptidase catalytic domain</fullName>
    </submittedName>
</protein>
<evidence type="ECO:0000256" key="2">
    <source>
        <dbReference type="ARBA" id="ARBA00005992"/>
    </source>
</evidence>
<proteinExistence type="inferred from homology"/>
<dbReference type="OrthoDB" id="9809748at2"/>